<comment type="caution">
    <text evidence="4">The sequence shown here is derived from an EMBL/GenBank/DDBJ whole genome shotgun (WGS) entry which is preliminary data.</text>
</comment>
<reference evidence="4" key="1">
    <citation type="submission" date="2021-11" db="EMBL/GenBank/DDBJ databases">
        <title>Streptomyces corallinus and Kineosporia corallina sp. nov., two new coral-derived marine actinobacteria.</title>
        <authorList>
            <person name="Buangrab K."/>
            <person name="Sutthacheep M."/>
            <person name="Yeemin T."/>
            <person name="Harunari E."/>
            <person name="Igarashi Y."/>
            <person name="Sripreechasak P."/>
            <person name="Kanchanasin P."/>
            <person name="Tanasupawat S."/>
            <person name="Phongsopitanun W."/>
        </authorList>
    </citation>
    <scope>NUCLEOTIDE SEQUENCE</scope>
    <source>
        <strain evidence="4">JCM 31032</strain>
    </source>
</reference>
<keyword evidence="5" id="KW-1185">Reference proteome</keyword>
<name>A0A9X1NDR3_9ACTN</name>
<dbReference type="AlphaFoldDB" id="A0A9X1NDR3"/>
<proteinExistence type="predicted"/>
<evidence type="ECO:0000313" key="5">
    <source>
        <dbReference type="Proteomes" id="UP001138997"/>
    </source>
</evidence>
<dbReference type="Gene3D" id="3.30.565.60">
    <property type="match status" value="1"/>
</dbReference>
<dbReference type="Gene3D" id="3.30.950.30">
    <property type="entry name" value="Schlafen, AAA domain"/>
    <property type="match status" value="1"/>
</dbReference>
<evidence type="ECO:0000259" key="3">
    <source>
        <dbReference type="Pfam" id="PF18685"/>
    </source>
</evidence>
<feature type="domain" description="DUF5635" evidence="3">
    <location>
        <begin position="457"/>
        <end position="526"/>
    </location>
</feature>
<dbReference type="InterPro" id="IPR007421">
    <property type="entry name" value="Schlafen_AlbA_2_dom"/>
</dbReference>
<organism evidence="4 5">
    <name type="scientific">Kineosporia babensis</name>
    <dbReference type="NCBI Taxonomy" id="499548"/>
    <lineage>
        <taxon>Bacteria</taxon>
        <taxon>Bacillati</taxon>
        <taxon>Actinomycetota</taxon>
        <taxon>Actinomycetes</taxon>
        <taxon>Kineosporiales</taxon>
        <taxon>Kineosporiaceae</taxon>
        <taxon>Kineosporia</taxon>
    </lineage>
</organism>
<dbReference type="Gene3D" id="1.10.10.2340">
    <property type="match status" value="1"/>
</dbReference>
<accession>A0A9X1NDR3</accession>
<dbReference type="RefSeq" id="WP_231441678.1">
    <property type="nucleotide sequence ID" value="NZ_JAJOMB010000006.1"/>
</dbReference>
<dbReference type="InterPro" id="IPR040728">
    <property type="entry name" value="DUF5635"/>
</dbReference>
<dbReference type="Pfam" id="PF13749">
    <property type="entry name" value="HATPase_c_4"/>
    <property type="match status" value="1"/>
</dbReference>
<dbReference type="Proteomes" id="UP001138997">
    <property type="component" value="Unassembled WGS sequence"/>
</dbReference>
<dbReference type="Pfam" id="PF12802">
    <property type="entry name" value="MarR_2"/>
    <property type="match status" value="1"/>
</dbReference>
<dbReference type="InterPro" id="IPR036388">
    <property type="entry name" value="WH-like_DNA-bd_sf"/>
</dbReference>
<dbReference type="Gene3D" id="6.10.10.130">
    <property type="match status" value="1"/>
</dbReference>
<evidence type="ECO:0000259" key="1">
    <source>
        <dbReference type="Pfam" id="PF04326"/>
    </source>
</evidence>
<dbReference type="Pfam" id="PF18685">
    <property type="entry name" value="DUF5635"/>
    <property type="match status" value="1"/>
</dbReference>
<dbReference type="EMBL" id="JAJOMB010000006">
    <property type="protein sequence ID" value="MCD5311954.1"/>
    <property type="molecule type" value="Genomic_DNA"/>
</dbReference>
<feature type="domain" description="Schlafen AlbA-2" evidence="1">
    <location>
        <begin position="100"/>
        <end position="195"/>
    </location>
</feature>
<evidence type="ECO:0000259" key="2">
    <source>
        <dbReference type="Pfam" id="PF12802"/>
    </source>
</evidence>
<dbReference type="SUPFAM" id="SSF46785">
    <property type="entry name" value="Winged helix' DNA-binding domain"/>
    <property type="match status" value="1"/>
</dbReference>
<gene>
    <name evidence="4" type="ORF">LR394_13670</name>
</gene>
<dbReference type="InterPro" id="IPR038475">
    <property type="entry name" value="RecG_C_sf"/>
</dbReference>
<dbReference type="InterPro" id="IPR038461">
    <property type="entry name" value="Schlafen_AlbA_2_dom_sf"/>
</dbReference>
<sequence>MSKRAQWSLKRSDARWIVLDFQLDGASIESLGVDVTLQSDEEVVEDRRRLVEAVERTLAILSAGAAADSLEIEGLNFKEEAGRRGRGGVLLPGQERSEAVATQLANEVACLANTPSGGALIVGVADDGTAVGATSDRDWLRQRIHERVDIAPAMEERWLPDRTRLLVLLVAAAREPVENVSGNLRWRVGARCAPVDRSEWWQERLRRQGADPLASRSDRRAGDVSSDAFAALRRLIRATEGAGGDLLDLPQREFLTRVGVLLPDGHLTAAGVHLLLPAPRTVIELVALDVPGGDVTVTMPDLSGLSLVEQLADVEARLESLDRSVTLARGLRLGTVRQIPWLAVREAVLNAVVHRDWLPREPIHVSWVEEDASLDVVSPGGFAGGVTDATVLSARYSRNPALADFARALGLVERQGVGVDRMYREMVALGHRAPVIRQEPGPQVRTRLVGGRPLDAILAVTGAVEPASRRRDVRVSLAVHALLRDGFVGPNSLGELLQVPATEAAEALDVALESSIDGETLMVSGSGATLLPATVVSRRATSDPTALALAQRRGLLRWYRPGPEDAQRLVLAFLAEAARISSSDLAQITGLTQQGALQMLTRMANDGLLERGSAARGRHAHFVLSSSGDRS</sequence>
<feature type="domain" description="HTH marR-type" evidence="2">
    <location>
        <begin position="565"/>
        <end position="618"/>
    </location>
</feature>
<dbReference type="GO" id="GO:0003700">
    <property type="term" value="F:DNA-binding transcription factor activity"/>
    <property type="evidence" value="ECO:0007669"/>
    <property type="project" value="InterPro"/>
</dbReference>
<dbReference type="InterPro" id="IPR000835">
    <property type="entry name" value="HTH_MarR-typ"/>
</dbReference>
<dbReference type="InterPro" id="IPR036390">
    <property type="entry name" value="WH_DNA-bd_sf"/>
</dbReference>
<dbReference type="Pfam" id="PF04326">
    <property type="entry name" value="SLFN_AlbA_2"/>
    <property type="match status" value="1"/>
</dbReference>
<dbReference type="PANTHER" id="PTHR30595">
    <property type="entry name" value="GLPR-RELATED TRANSCRIPTIONAL REPRESSOR"/>
    <property type="match status" value="1"/>
</dbReference>
<evidence type="ECO:0000313" key="4">
    <source>
        <dbReference type="EMBL" id="MCD5311954.1"/>
    </source>
</evidence>
<dbReference type="Gene3D" id="1.10.10.10">
    <property type="entry name" value="Winged helix-like DNA-binding domain superfamily/Winged helix DNA-binding domain"/>
    <property type="match status" value="1"/>
</dbReference>
<dbReference type="PANTHER" id="PTHR30595:SF6">
    <property type="entry name" value="SCHLAFEN ALBA-2 DOMAIN-CONTAINING PROTEIN"/>
    <property type="match status" value="1"/>
</dbReference>
<protein>
    <submittedName>
        <fullName evidence="4">DUF5635 domain-containing protein</fullName>
    </submittedName>
</protein>